<reference evidence="7" key="1">
    <citation type="submission" date="2012-06" db="EMBL/GenBank/DDBJ databases">
        <title>Genome analysis of multiple Granulibacter bethesdensis isolates demonstrates substantial genome diversity.</title>
        <authorList>
            <person name="Greenberg D.E."/>
            <person name="Porcella S.F."/>
            <person name="Zarember K."/>
            <person name="Zelazny A.M."/>
            <person name="Bruno D."/>
            <person name="Martens C."/>
            <person name="Barbian K.D."/>
            <person name="Jaske E."/>
            <person name="Holland S.M."/>
        </authorList>
    </citation>
    <scope>NUCLEOTIDE SEQUENCE [LARGE SCALE GENOMIC DNA]</scope>
    <source>
        <strain evidence="7">CGDNIH3</strain>
    </source>
</reference>
<evidence type="ECO:0000259" key="5">
    <source>
        <dbReference type="PROSITE" id="PS51352"/>
    </source>
</evidence>
<proteinExistence type="inferred from homology"/>
<dbReference type="InterPro" id="IPR013766">
    <property type="entry name" value="Thioredoxin_domain"/>
</dbReference>
<dbReference type="SUPFAM" id="SSF52833">
    <property type="entry name" value="Thioredoxin-like"/>
    <property type="match status" value="1"/>
</dbReference>
<accession>A0AAN0RD58</accession>
<keyword evidence="2 3" id="KW-0186">Copper</keyword>
<dbReference type="EMBL" id="CP003181">
    <property type="protein sequence ID" value="AHJ62713.1"/>
    <property type="molecule type" value="Genomic_DNA"/>
</dbReference>
<evidence type="ECO:0000256" key="3">
    <source>
        <dbReference type="PIRSR" id="PIRSR603782-1"/>
    </source>
</evidence>
<protein>
    <submittedName>
        <fullName evidence="6">SCO1/SenC family protein</fullName>
    </submittedName>
</protein>
<dbReference type="Proteomes" id="UP000019438">
    <property type="component" value="Chromosome"/>
</dbReference>
<feature type="binding site" evidence="3">
    <location>
        <position position="95"/>
    </location>
    <ligand>
        <name>Cu cation</name>
        <dbReference type="ChEBI" id="CHEBI:23378"/>
    </ligand>
</feature>
<dbReference type="AlphaFoldDB" id="A0AAN0RD58"/>
<feature type="binding site" evidence="3">
    <location>
        <position position="178"/>
    </location>
    <ligand>
        <name>Cu cation</name>
        <dbReference type="ChEBI" id="CHEBI:23378"/>
    </ligand>
</feature>
<dbReference type="PANTHER" id="PTHR12151">
    <property type="entry name" value="ELECTRON TRANSPORT PROTIN SCO1/SENC FAMILY MEMBER"/>
    <property type="match status" value="1"/>
</dbReference>
<evidence type="ECO:0000313" key="7">
    <source>
        <dbReference type="Proteomes" id="UP000019438"/>
    </source>
</evidence>
<dbReference type="PANTHER" id="PTHR12151:SF25">
    <property type="entry name" value="LINALOOL DEHYDRATASE_ISOMERASE DOMAIN-CONTAINING PROTEIN"/>
    <property type="match status" value="1"/>
</dbReference>
<dbReference type="RefSeq" id="WP_025286391.1">
    <property type="nucleotide sequence ID" value="NZ_CP003181.2"/>
</dbReference>
<feature type="binding site" evidence="3">
    <location>
        <position position="91"/>
    </location>
    <ligand>
        <name>Cu cation</name>
        <dbReference type="ChEBI" id="CHEBI:23378"/>
    </ligand>
</feature>
<keyword evidence="3" id="KW-0479">Metal-binding</keyword>
<dbReference type="InterPro" id="IPR036249">
    <property type="entry name" value="Thioredoxin-like_sf"/>
</dbReference>
<evidence type="ECO:0000313" key="6">
    <source>
        <dbReference type="EMBL" id="AHJ62713.1"/>
    </source>
</evidence>
<sequence length="218" mass="23694">MKTDLYASRFFRRGALILLIAAVAVMGAWHAGLFGEGSGAGQEANFSRGQEVEGHAGIGGSFILTDQNGRTVTDQTLRGRWMLVYFGYTFCPDICPTELQSMSATIKALGALSGRLAPVFVTIDPARDRPAELAAYLAHFDPTIIGLTGTEAQISTFARKYHVYYARKGEGKDYSMDHSSYLYLMRPDGSFDRLFPGGMSPNDLAAALRPILSEAPHS</sequence>
<dbReference type="FunFam" id="3.40.30.10:FF:000013">
    <property type="entry name" value="Blast:Protein SCO1 homolog, mitochondrial"/>
    <property type="match status" value="1"/>
</dbReference>
<gene>
    <name evidence="6" type="ORF">GbCGDNIH3_0889</name>
</gene>
<evidence type="ECO:0000256" key="2">
    <source>
        <dbReference type="ARBA" id="ARBA00023008"/>
    </source>
</evidence>
<dbReference type="KEGG" id="gbc:GbCGDNIH3_0889"/>
<feature type="disulfide bond" description="Redox-active" evidence="4">
    <location>
        <begin position="91"/>
        <end position="95"/>
    </location>
</feature>
<name>A0AAN0RD58_9PROT</name>
<dbReference type="Gene3D" id="3.40.30.10">
    <property type="entry name" value="Glutaredoxin"/>
    <property type="match status" value="1"/>
</dbReference>
<organism evidence="6 7">
    <name type="scientific">Granulibacter bethesdensis</name>
    <dbReference type="NCBI Taxonomy" id="364410"/>
    <lineage>
        <taxon>Bacteria</taxon>
        <taxon>Pseudomonadati</taxon>
        <taxon>Pseudomonadota</taxon>
        <taxon>Alphaproteobacteria</taxon>
        <taxon>Acetobacterales</taxon>
        <taxon>Acetobacteraceae</taxon>
        <taxon>Granulibacter</taxon>
    </lineage>
</organism>
<dbReference type="InterPro" id="IPR003782">
    <property type="entry name" value="SCO1/SenC"/>
</dbReference>
<evidence type="ECO:0000256" key="4">
    <source>
        <dbReference type="PIRSR" id="PIRSR603782-2"/>
    </source>
</evidence>
<evidence type="ECO:0000256" key="1">
    <source>
        <dbReference type="ARBA" id="ARBA00010996"/>
    </source>
</evidence>
<feature type="domain" description="Thioredoxin" evidence="5">
    <location>
        <begin position="38"/>
        <end position="213"/>
    </location>
</feature>
<keyword evidence="4" id="KW-1015">Disulfide bond</keyword>
<dbReference type="GO" id="GO:0046872">
    <property type="term" value="F:metal ion binding"/>
    <property type="evidence" value="ECO:0007669"/>
    <property type="project" value="UniProtKB-KW"/>
</dbReference>
<dbReference type="Pfam" id="PF02630">
    <property type="entry name" value="SCO1-SenC"/>
    <property type="match status" value="1"/>
</dbReference>
<dbReference type="PROSITE" id="PS51352">
    <property type="entry name" value="THIOREDOXIN_2"/>
    <property type="match status" value="1"/>
</dbReference>
<dbReference type="CDD" id="cd02968">
    <property type="entry name" value="SCO"/>
    <property type="match status" value="1"/>
</dbReference>
<comment type="similarity">
    <text evidence="1">Belongs to the SCO1/2 family.</text>
</comment>